<protein>
    <submittedName>
        <fullName evidence="4">Glycosyl transferase family 4</fullName>
    </submittedName>
</protein>
<keyword evidence="5" id="KW-1185">Reference proteome</keyword>
<keyword evidence="1" id="KW-0328">Glycosyltransferase</keyword>
<comment type="caution">
    <text evidence="4">The sequence shown here is derived from an EMBL/GenBank/DDBJ whole genome shotgun (WGS) entry which is preliminary data.</text>
</comment>
<feature type="domain" description="Glycosyl transferase family 1" evidence="3">
    <location>
        <begin position="212"/>
        <end position="365"/>
    </location>
</feature>
<dbReference type="Pfam" id="PF00534">
    <property type="entry name" value="Glycos_transf_1"/>
    <property type="match status" value="1"/>
</dbReference>
<evidence type="ECO:0000313" key="4">
    <source>
        <dbReference type="EMBL" id="TDP88536.1"/>
    </source>
</evidence>
<dbReference type="OrthoDB" id="9775208at2"/>
<dbReference type="SUPFAM" id="SSF53756">
    <property type="entry name" value="UDP-Glycosyltransferase/glycogen phosphorylase"/>
    <property type="match status" value="1"/>
</dbReference>
<proteinExistence type="predicted"/>
<dbReference type="Gene3D" id="3.40.50.2000">
    <property type="entry name" value="Glycogen Phosphorylase B"/>
    <property type="match status" value="2"/>
</dbReference>
<dbReference type="PANTHER" id="PTHR12526:SF510">
    <property type="entry name" value="D-INOSITOL 3-PHOSPHATE GLYCOSYLTRANSFERASE"/>
    <property type="match status" value="1"/>
</dbReference>
<dbReference type="PANTHER" id="PTHR12526">
    <property type="entry name" value="GLYCOSYLTRANSFERASE"/>
    <property type="match status" value="1"/>
</dbReference>
<sequence length="394" mass="43485">MAQSSPLRVTLSVVGKFHTFDLAQELNQRGHLAAIFSGYPRFKLADNNVPKHKVHTFPWLRVPYMLLSQSGALSHQQQGYLDFLCYSTLDRYTAWQMPPCDVFVGLSGAGFLSGKKAHQLGARYVCDTGSSHIRTQNELLTQERDTWGGDSEAAHPRVMARAEAEYAEADMITVPSSFSAQSFVAKGVSAAKLRILPYGVSLGAFHPDGTPDADHFDVLFAGGACLRKGVPYLLKAFQKLQHPRKRLWFAGAFPKDLIVQMRRAGLWSDNIHLLGHLNLSQLRQRMSRSHVLVLPSIEDGFGLVMAQAMACGCPVIATEHTGAADLFQHGEAGFIVPIRRADLLAERMQQLMDEPATRQQMSQHALARVSALGGWQDYGDRAVRAYAALTQDTP</sequence>
<organism evidence="4 5">
    <name type="scientific">Aquabacterium commune</name>
    <dbReference type="NCBI Taxonomy" id="70586"/>
    <lineage>
        <taxon>Bacteria</taxon>
        <taxon>Pseudomonadati</taxon>
        <taxon>Pseudomonadota</taxon>
        <taxon>Betaproteobacteria</taxon>
        <taxon>Burkholderiales</taxon>
        <taxon>Aquabacterium</taxon>
    </lineage>
</organism>
<evidence type="ECO:0000313" key="5">
    <source>
        <dbReference type="Proteomes" id="UP000294593"/>
    </source>
</evidence>
<evidence type="ECO:0000256" key="1">
    <source>
        <dbReference type="ARBA" id="ARBA00022676"/>
    </source>
</evidence>
<evidence type="ECO:0000259" key="3">
    <source>
        <dbReference type="Pfam" id="PF00534"/>
    </source>
</evidence>
<name>A0A4R6RRI3_9BURK</name>
<dbReference type="GO" id="GO:0016757">
    <property type="term" value="F:glycosyltransferase activity"/>
    <property type="evidence" value="ECO:0007669"/>
    <property type="project" value="UniProtKB-KW"/>
</dbReference>
<accession>A0A4R6RRI3</accession>
<dbReference type="AlphaFoldDB" id="A0A4R6RRI3"/>
<evidence type="ECO:0000256" key="2">
    <source>
        <dbReference type="ARBA" id="ARBA00022679"/>
    </source>
</evidence>
<keyword evidence="2 4" id="KW-0808">Transferase</keyword>
<dbReference type="CDD" id="cd03801">
    <property type="entry name" value="GT4_PimA-like"/>
    <property type="match status" value="1"/>
</dbReference>
<dbReference type="InterPro" id="IPR001296">
    <property type="entry name" value="Glyco_trans_1"/>
</dbReference>
<dbReference type="RefSeq" id="WP_133606206.1">
    <property type="nucleotide sequence ID" value="NZ_SNXW01000001.1"/>
</dbReference>
<reference evidence="4 5" key="1">
    <citation type="submission" date="2019-03" db="EMBL/GenBank/DDBJ databases">
        <title>Genomic Encyclopedia of Type Strains, Phase IV (KMG-IV): sequencing the most valuable type-strain genomes for metagenomic binning, comparative biology and taxonomic classification.</title>
        <authorList>
            <person name="Goeker M."/>
        </authorList>
    </citation>
    <scope>NUCLEOTIDE SEQUENCE [LARGE SCALE GENOMIC DNA]</scope>
    <source>
        <strain evidence="4 5">DSM 11901</strain>
    </source>
</reference>
<dbReference type="Proteomes" id="UP000294593">
    <property type="component" value="Unassembled WGS sequence"/>
</dbReference>
<gene>
    <name evidence="4" type="ORF">EV672_101688</name>
</gene>
<dbReference type="EMBL" id="SNXW01000001">
    <property type="protein sequence ID" value="TDP88536.1"/>
    <property type="molecule type" value="Genomic_DNA"/>
</dbReference>